<accession>A0A9P7HAF5</accession>
<sequence length="465" mass="52862">MFTITSDLSSIRAIVMRLDRGPSEEYFVLDDITGRAFPIHLKTITSWEMLDFVLKERRKCKRFFTRVVEVDDDLLPYAPTATPGGSSIRFGESSFSKGLKRQRSLDDSGAQKGETCSTCHQSKRRKSRPGTKRKRDLSDTDSDSDDGDVQGLVRVHLISKRIRRSKLQVPFQANQALSFDQLAQKVQGNAVPRSSLADGTNPDGLSKNATLQEQYNPTLFGTSNVTSCDMEDLRADSGLAKKGFESTSRRSVSQSPSQILQKWDCNITRTTKEEISTDKKAMAREHRIPDSYSLKHWDPDEEPIFLLGSVFDANSIGKWIYDWSVYVYGPATPISDVAGELWLLLIQLAGKMKRSEETVSSVSHAESRELIEDFMKSGERLADKFQRLLRCCESLAIKAWKARTEKEPNCRFYKKGAIEIIEAMFGVDQEFDRTEKFMMNVRLYNLRFDANCEEILRNPAIEHKN</sequence>
<proteinExistence type="predicted"/>
<evidence type="ECO:0000256" key="1">
    <source>
        <dbReference type="SAM" id="MobiDB-lite"/>
    </source>
</evidence>
<dbReference type="Proteomes" id="UP000782241">
    <property type="component" value="Unassembled WGS sequence"/>
</dbReference>
<evidence type="ECO:0000313" key="2">
    <source>
        <dbReference type="EMBL" id="KAG5661312.1"/>
    </source>
</evidence>
<protein>
    <submittedName>
        <fullName evidence="2">Uncharacterized protein</fullName>
    </submittedName>
</protein>
<dbReference type="AlphaFoldDB" id="A0A9P7HAF5"/>
<name>A0A9P7HAF5_9HYPO</name>
<evidence type="ECO:0000313" key="3">
    <source>
        <dbReference type="Proteomes" id="UP000782241"/>
    </source>
</evidence>
<feature type="compositionally biased region" description="Acidic residues" evidence="1">
    <location>
        <begin position="139"/>
        <end position="148"/>
    </location>
</feature>
<organism evidence="2 3">
    <name type="scientific">Fusarium avenaceum</name>
    <dbReference type="NCBI Taxonomy" id="40199"/>
    <lineage>
        <taxon>Eukaryota</taxon>
        <taxon>Fungi</taxon>
        <taxon>Dikarya</taxon>
        <taxon>Ascomycota</taxon>
        <taxon>Pezizomycotina</taxon>
        <taxon>Sordariomycetes</taxon>
        <taxon>Hypocreomycetidae</taxon>
        <taxon>Hypocreales</taxon>
        <taxon>Nectriaceae</taxon>
        <taxon>Fusarium</taxon>
        <taxon>Fusarium tricinctum species complex</taxon>
    </lineage>
</organism>
<comment type="caution">
    <text evidence="2">The sequence shown here is derived from an EMBL/GenBank/DDBJ whole genome shotgun (WGS) entry which is preliminary data.</text>
</comment>
<feature type="compositionally biased region" description="Basic residues" evidence="1">
    <location>
        <begin position="121"/>
        <end position="135"/>
    </location>
</feature>
<feature type="region of interest" description="Disordered" evidence="1">
    <location>
        <begin position="101"/>
        <end position="148"/>
    </location>
</feature>
<reference evidence="2" key="1">
    <citation type="submission" date="2021-04" db="EMBL/GenBank/DDBJ databases">
        <title>Draft genome of Fusarium avenaceum strain F156N33, isolated from an atmospheric sample in Virginia.</title>
        <authorList>
            <person name="Yang S."/>
            <person name="Vinatzer B.A."/>
            <person name="Coleman J."/>
        </authorList>
    </citation>
    <scope>NUCLEOTIDE SEQUENCE</scope>
    <source>
        <strain evidence="2">F156N33</strain>
    </source>
</reference>
<keyword evidence="3" id="KW-1185">Reference proteome</keyword>
<gene>
    <name evidence="2" type="ORF">KAF25_005434</name>
</gene>
<dbReference type="EMBL" id="JAGPUO010000007">
    <property type="protein sequence ID" value="KAG5661312.1"/>
    <property type="molecule type" value="Genomic_DNA"/>
</dbReference>